<dbReference type="EMBL" id="JAMYWD010003551">
    <property type="protein sequence ID" value="KAJ4930468.1"/>
    <property type="molecule type" value="Genomic_DNA"/>
</dbReference>
<dbReference type="NCBIfam" id="TIGR00756">
    <property type="entry name" value="PPR"/>
    <property type="match status" value="4"/>
</dbReference>
<evidence type="ECO:0008006" key="5">
    <source>
        <dbReference type="Google" id="ProtNLM"/>
    </source>
</evidence>
<dbReference type="Pfam" id="PF20431">
    <property type="entry name" value="E_motif"/>
    <property type="match status" value="1"/>
</dbReference>
<keyword evidence="4" id="KW-1185">Reference proteome</keyword>
<evidence type="ECO:0000256" key="2">
    <source>
        <dbReference type="PROSITE-ProRule" id="PRU00708"/>
    </source>
</evidence>
<reference evidence="3" key="1">
    <citation type="journal article" date="2023" name="Plant J.">
        <title>The genome of the king protea, Protea cynaroides.</title>
        <authorList>
            <person name="Chang J."/>
            <person name="Duong T.A."/>
            <person name="Schoeman C."/>
            <person name="Ma X."/>
            <person name="Roodt D."/>
            <person name="Barker N."/>
            <person name="Li Z."/>
            <person name="Van de Peer Y."/>
            <person name="Mizrachi E."/>
        </authorList>
    </citation>
    <scope>NUCLEOTIDE SEQUENCE</scope>
    <source>
        <tissue evidence="3">Young leaves</tissue>
    </source>
</reference>
<accession>A0A9Q0JSS0</accession>
<dbReference type="PANTHER" id="PTHR47926">
    <property type="entry name" value="PENTATRICOPEPTIDE REPEAT-CONTAINING PROTEIN"/>
    <property type="match status" value="1"/>
</dbReference>
<feature type="repeat" description="PPR" evidence="2">
    <location>
        <begin position="206"/>
        <end position="240"/>
    </location>
</feature>
<name>A0A9Q0JSS0_9MAGN</name>
<dbReference type="AlphaFoldDB" id="A0A9Q0JSS0"/>
<dbReference type="InterPro" id="IPR002885">
    <property type="entry name" value="PPR_rpt"/>
</dbReference>
<dbReference type="Pfam" id="PF13041">
    <property type="entry name" value="PPR_2"/>
    <property type="match status" value="3"/>
</dbReference>
<dbReference type="SUPFAM" id="SSF48452">
    <property type="entry name" value="TPR-like"/>
    <property type="match status" value="2"/>
</dbReference>
<dbReference type="PROSITE" id="PS51375">
    <property type="entry name" value="PPR"/>
    <property type="match status" value="4"/>
</dbReference>
<gene>
    <name evidence="3" type="ORF">NE237_026760</name>
</gene>
<organism evidence="3 4">
    <name type="scientific">Protea cynaroides</name>
    <dbReference type="NCBI Taxonomy" id="273540"/>
    <lineage>
        <taxon>Eukaryota</taxon>
        <taxon>Viridiplantae</taxon>
        <taxon>Streptophyta</taxon>
        <taxon>Embryophyta</taxon>
        <taxon>Tracheophyta</taxon>
        <taxon>Spermatophyta</taxon>
        <taxon>Magnoliopsida</taxon>
        <taxon>Proteales</taxon>
        <taxon>Proteaceae</taxon>
        <taxon>Protea</taxon>
    </lineage>
</organism>
<dbReference type="GO" id="GO:0009451">
    <property type="term" value="P:RNA modification"/>
    <property type="evidence" value="ECO:0007669"/>
    <property type="project" value="InterPro"/>
</dbReference>
<feature type="repeat" description="PPR" evidence="2">
    <location>
        <begin position="299"/>
        <end position="334"/>
    </location>
</feature>
<dbReference type="OrthoDB" id="185373at2759"/>
<evidence type="ECO:0000313" key="3">
    <source>
        <dbReference type="EMBL" id="KAJ4930468.1"/>
    </source>
</evidence>
<comment type="caution">
    <text evidence="3">The sequence shown here is derived from an EMBL/GenBank/DDBJ whole genome shotgun (WGS) entry which is preliminary data.</text>
</comment>
<evidence type="ECO:0000313" key="4">
    <source>
        <dbReference type="Proteomes" id="UP001141806"/>
    </source>
</evidence>
<feature type="repeat" description="PPR" evidence="2">
    <location>
        <begin position="105"/>
        <end position="139"/>
    </location>
</feature>
<protein>
    <recommendedName>
        <fullName evidence="5">Pentatricopeptide repeat-containing protein</fullName>
    </recommendedName>
</protein>
<dbReference type="FunFam" id="1.25.40.10:FF:000344">
    <property type="entry name" value="Pentatricopeptide repeat-containing protein"/>
    <property type="match status" value="1"/>
</dbReference>
<dbReference type="PANTHER" id="PTHR47926:SF452">
    <property type="entry name" value="PENTATRICOPEPTIDE REPEAT-CONTAINING PROTEIN"/>
    <property type="match status" value="1"/>
</dbReference>
<dbReference type="GO" id="GO:0003729">
    <property type="term" value="F:mRNA binding"/>
    <property type="evidence" value="ECO:0007669"/>
    <property type="project" value="UniProtKB-ARBA"/>
</dbReference>
<dbReference type="Gene3D" id="1.25.40.10">
    <property type="entry name" value="Tetratricopeptide repeat domain"/>
    <property type="match status" value="4"/>
</dbReference>
<dbReference type="FunFam" id="1.25.40.10:FF:000090">
    <property type="entry name" value="Pentatricopeptide repeat-containing protein, chloroplastic"/>
    <property type="match status" value="1"/>
</dbReference>
<dbReference type="Proteomes" id="UP001141806">
    <property type="component" value="Unassembled WGS sequence"/>
</dbReference>
<proteinExistence type="predicted"/>
<evidence type="ECO:0000256" key="1">
    <source>
        <dbReference type="ARBA" id="ARBA00022737"/>
    </source>
</evidence>
<dbReference type="InterPro" id="IPR046848">
    <property type="entry name" value="E_motif"/>
</dbReference>
<dbReference type="InterPro" id="IPR011990">
    <property type="entry name" value="TPR-like_helical_dom_sf"/>
</dbReference>
<dbReference type="FunFam" id="1.25.40.10:FF:000073">
    <property type="entry name" value="Pentatricopeptide repeat-containing protein chloroplastic"/>
    <property type="match status" value="1"/>
</dbReference>
<dbReference type="Pfam" id="PF01535">
    <property type="entry name" value="PPR"/>
    <property type="match status" value="3"/>
</dbReference>
<feature type="repeat" description="PPR" evidence="2">
    <location>
        <begin position="401"/>
        <end position="435"/>
    </location>
</feature>
<sequence>MLLSITRRAGFLNLLLQSRLPPSKPSCTHILRLYTTELAPHVCNSYTRILQCHPGIRVIEQVHARVLIEGSSRDSFCATHLVKSYAKAGNIHTARLIFEVIPEKTVFLWNSIIRACSRNGLWLEIAQLYRRMKEERVEPDRYTFPFVIKAFAVLHSVEEGKKIHSLANRTGLLSNLYVGTALIEMYLEFDEVDIARKIFDGMLERDVVAWTSMISGYVDSGNYIEALRIWREMKFGDEKPNWVTVLCLIPACNRSIHAFVIKSGFDFSVEVETAIVDMYAKSGDVITARDLFDRISERGLISWTTMVSGYSQNGYAHEALLLFRQMMKVAHLKPDFIITASVLQASAQLGSLGCGEMIHGYIIRVGSQIQLLVGTALVDLYAKCGSISAAQMIFDEIDSPNMIAWSTLIAAYGHHGLGSEALDLFEKMKQIGFVPDETAFISILSACSHSGLVSEGQEYFESMVQTYKLMPKTKHYACMVDLLGRAGLVEEACNLIRTAQVEADANVWGALLSACRVKGNVSIAEFAFRRLLDLEPDNVEYHVLLANIYAECGRWDEASKIRSVLGRKGERKTPGCSSLQVNCNSNSFFTGN</sequence>
<keyword evidence="1" id="KW-0677">Repeat</keyword>
<dbReference type="InterPro" id="IPR046960">
    <property type="entry name" value="PPR_At4g14850-like_plant"/>
</dbReference>